<dbReference type="SUPFAM" id="SSF74650">
    <property type="entry name" value="Galactose mutarotase-like"/>
    <property type="match status" value="1"/>
</dbReference>
<feature type="domain" description="Glycosyl hydrolase family 31 C-terminal" evidence="7">
    <location>
        <begin position="598"/>
        <end position="683"/>
    </location>
</feature>
<dbReference type="PANTHER" id="PTHR43053:SF4">
    <property type="entry name" value="MYOGENESIS-REGULATING GLYCOSIDASE"/>
    <property type="match status" value="1"/>
</dbReference>
<dbReference type="Gene3D" id="2.60.40.1760">
    <property type="entry name" value="glycosyl hydrolase (family 31)"/>
    <property type="match status" value="1"/>
</dbReference>
<proteinExistence type="inferred from homology"/>
<dbReference type="SUPFAM" id="SSF51011">
    <property type="entry name" value="Glycosyl hydrolase domain"/>
    <property type="match status" value="1"/>
</dbReference>
<dbReference type="InterPro" id="IPR017853">
    <property type="entry name" value="GH"/>
</dbReference>
<dbReference type="Pfam" id="PF13802">
    <property type="entry name" value="Gal_mutarotas_2"/>
    <property type="match status" value="1"/>
</dbReference>
<evidence type="ECO:0000256" key="4">
    <source>
        <dbReference type="RuleBase" id="RU361185"/>
    </source>
</evidence>
<dbReference type="RefSeq" id="WP_344535676.1">
    <property type="nucleotide sequence ID" value="NZ_BAAAPE010000030.1"/>
</dbReference>
<organism evidence="8 9">
    <name type="scientific">Streptomyces albiaxialis</name>
    <dbReference type="NCBI Taxonomy" id="329523"/>
    <lineage>
        <taxon>Bacteria</taxon>
        <taxon>Bacillati</taxon>
        <taxon>Actinomycetota</taxon>
        <taxon>Actinomycetes</taxon>
        <taxon>Kitasatosporales</taxon>
        <taxon>Streptomycetaceae</taxon>
        <taxon>Streptomyces</taxon>
    </lineage>
</organism>
<dbReference type="Proteomes" id="UP001500016">
    <property type="component" value="Unassembled WGS sequence"/>
</dbReference>
<dbReference type="PANTHER" id="PTHR43053">
    <property type="entry name" value="GLYCOSIDASE FAMILY 31"/>
    <property type="match status" value="1"/>
</dbReference>
<dbReference type="InterPro" id="IPR050985">
    <property type="entry name" value="Alpha-glycosidase_related"/>
</dbReference>
<dbReference type="InterPro" id="IPR000322">
    <property type="entry name" value="Glyco_hydro_31_TIM"/>
</dbReference>
<dbReference type="SUPFAM" id="SSF117125">
    <property type="entry name" value="Putative glucosidase YicI, C-terminal domain"/>
    <property type="match status" value="1"/>
</dbReference>
<dbReference type="InterPro" id="IPR011013">
    <property type="entry name" value="Gal_mutarotase_sf_dom"/>
</dbReference>
<dbReference type="Pfam" id="PF21365">
    <property type="entry name" value="Glyco_hydro_31_3rd"/>
    <property type="match status" value="1"/>
</dbReference>
<gene>
    <name evidence="8" type="primary">yicI</name>
    <name evidence="8" type="ORF">GCM10009801_80050</name>
</gene>
<name>A0ABP5ITT8_9ACTN</name>
<dbReference type="EMBL" id="BAAAPE010000030">
    <property type="protein sequence ID" value="GAA2104431.1"/>
    <property type="molecule type" value="Genomic_DNA"/>
</dbReference>
<accession>A0ABP5ITT8</accession>
<evidence type="ECO:0000313" key="8">
    <source>
        <dbReference type="EMBL" id="GAA2104431.1"/>
    </source>
</evidence>
<evidence type="ECO:0000256" key="1">
    <source>
        <dbReference type="ARBA" id="ARBA00007806"/>
    </source>
</evidence>
<dbReference type="InterPro" id="IPR025887">
    <property type="entry name" value="Glyco_hydro_31_N_dom"/>
</dbReference>
<keyword evidence="3 4" id="KW-0326">Glycosidase</keyword>
<comment type="caution">
    <text evidence="8">The sequence shown here is derived from an EMBL/GenBank/DDBJ whole genome shotgun (WGS) entry which is preliminary data.</text>
</comment>
<keyword evidence="9" id="KW-1185">Reference proteome</keyword>
<dbReference type="InterPro" id="IPR013780">
    <property type="entry name" value="Glyco_hydro_b"/>
</dbReference>
<feature type="domain" description="Glycoside hydrolase family 31 N-terminal" evidence="6">
    <location>
        <begin position="55"/>
        <end position="219"/>
    </location>
</feature>
<dbReference type="InterPro" id="IPR048395">
    <property type="entry name" value="Glyco_hydro_31_C"/>
</dbReference>
<dbReference type="Gene3D" id="2.60.40.1180">
    <property type="entry name" value="Golgi alpha-mannosidase II"/>
    <property type="match status" value="2"/>
</dbReference>
<dbReference type="CDD" id="cd06593">
    <property type="entry name" value="GH31_xylosidase_YicI"/>
    <property type="match status" value="1"/>
</dbReference>
<evidence type="ECO:0000313" key="9">
    <source>
        <dbReference type="Proteomes" id="UP001500016"/>
    </source>
</evidence>
<sequence>MKFTDGYWMMRDGVEASYATEIADSRVEDDRFTLYAPVRHLRHRGDTLNGPLLTVECFSPAEGVIGVRATHHAGTTDRGPHFALRAREGQETAGKVTRDGAALELASGALAVRVDTAAPYRLDFTADGRTLTSAEARGTGYARTPDGAHHSLAQLSLGVGELVYGLGERFTPFTRNGQSVDIWQADGGTASEQAYKNVPFHLTNRGYGVFVNHPGQVSYEVGSEAVGQVQFSVEDQTLEYYVIHGPTPKAILDRYTALTGRPALPPAWSFGLWLSTSFTTSYDEETVARFVRGMADRGIPLGVFHFDCFWMRAYQWCDFTWDPEVFPDPEGMLRRLKDEQGLRICVWINPYIAQKSPLFAEAAALGHLVRRPDGSVWQWDMWQAGMGLVDFTSPAARAWYADKLRGLLGQGVDCFKTDFGERVPTDVVWHDGSDPERMHNYYTHLYNRTVFETLTEERGEGEAVLFARSATAGGQQFPVHWGGDCESTFGAMAESLRGGLSLGLSGFGFWSHDIGGFEGTPSPEVFKRWVPFGLLSSHSRLHGSTSYRVPWAFDDNANGSGDEHRDGEAVAVTRAFTRLKHRLMPYLYRAAQQAAEHGTPVLRAMLLDFSDDPACHTLDRQYMLGDDLLVAPVFSADGTVEYYVPDGEWTHLLSGERVRGPGWRHERYGFDSLPLLIRPGAVLPLGARDDTAVYDWAHGVTLRVHGLADGQSVTTRIPGPDPTTPGAVFHTRRQGRRITVETAAPLPGPWHVHLDGDIRVPASPGETRVTGALPEADSPS</sequence>
<keyword evidence="2 4" id="KW-0378">Hydrolase</keyword>
<protein>
    <submittedName>
        <fullName evidence="8">Alpha-xylosidase</fullName>
    </submittedName>
</protein>
<evidence type="ECO:0000259" key="7">
    <source>
        <dbReference type="Pfam" id="PF21365"/>
    </source>
</evidence>
<dbReference type="NCBIfam" id="NF007940">
    <property type="entry name" value="PRK10658.1"/>
    <property type="match status" value="1"/>
</dbReference>
<evidence type="ECO:0000259" key="5">
    <source>
        <dbReference type="Pfam" id="PF01055"/>
    </source>
</evidence>
<dbReference type="Pfam" id="PF01055">
    <property type="entry name" value="Glyco_hydro_31_2nd"/>
    <property type="match status" value="1"/>
</dbReference>
<reference evidence="9" key="1">
    <citation type="journal article" date="2019" name="Int. J. Syst. Evol. Microbiol.">
        <title>The Global Catalogue of Microorganisms (GCM) 10K type strain sequencing project: providing services to taxonomists for standard genome sequencing and annotation.</title>
        <authorList>
            <consortium name="The Broad Institute Genomics Platform"/>
            <consortium name="The Broad Institute Genome Sequencing Center for Infectious Disease"/>
            <person name="Wu L."/>
            <person name="Ma J."/>
        </authorList>
    </citation>
    <scope>NUCLEOTIDE SEQUENCE [LARGE SCALE GENOMIC DNA]</scope>
    <source>
        <strain evidence="9">JCM 15478</strain>
    </source>
</reference>
<evidence type="ECO:0000259" key="6">
    <source>
        <dbReference type="Pfam" id="PF13802"/>
    </source>
</evidence>
<dbReference type="SUPFAM" id="SSF51445">
    <property type="entry name" value="(Trans)glycosidases"/>
    <property type="match status" value="1"/>
</dbReference>
<evidence type="ECO:0000256" key="3">
    <source>
        <dbReference type="ARBA" id="ARBA00023295"/>
    </source>
</evidence>
<dbReference type="Gene3D" id="3.20.20.80">
    <property type="entry name" value="Glycosidases"/>
    <property type="match status" value="1"/>
</dbReference>
<dbReference type="CDD" id="cd14752">
    <property type="entry name" value="GH31_N"/>
    <property type="match status" value="1"/>
</dbReference>
<feature type="domain" description="Glycoside hydrolase family 31 TIM barrel" evidence="5">
    <location>
        <begin position="262"/>
        <end position="589"/>
    </location>
</feature>
<evidence type="ECO:0000256" key="2">
    <source>
        <dbReference type="ARBA" id="ARBA00022801"/>
    </source>
</evidence>
<comment type="similarity">
    <text evidence="1 4">Belongs to the glycosyl hydrolase 31 family.</text>
</comment>